<keyword evidence="3" id="KW-1185">Reference proteome</keyword>
<evidence type="ECO:0000313" key="3">
    <source>
        <dbReference type="Proteomes" id="UP001370758"/>
    </source>
</evidence>
<sequence length="313" mass="34652">MKDSIVHLTKIRTGGTSSSKVSEETLPKRPASFGSDYGMVGFGNCRTSYMESITGSSSGILPGDVVLPENGASTARNIRDTSAVLTPPMTPDRCRLPAIQHWNQIVHGCPELPEPLKIGETPLLEIPIPPPLAINKEGKDLPGIPTTGGRKVQRWEELDPPLFGAVKRASMRRRARSKNRAWDTLSNESRQVFESPSLRRFGELEARRSSARARKEKYRKKKSTESLLQEGLPFSHSSSYETIQPGSDAALGIAEAGETNLGHEGYRESIISAYARESTDQDSDYGEEERYLWKPLPKPPVENNWPLGRVEMP</sequence>
<feature type="compositionally biased region" description="Basic residues" evidence="1">
    <location>
        <begin position="209"/>
        <end position="222"/>
    </location>
</feature>
<protein>
    <submittedName>
        <fullName evidence="2">Uncharacterized protein</fullName>
    </submittedName>
</protein>
<accession>A0AAV9WLD1</accession>
<evidence type="ECO:0000313" key="2">
    <source>
        <dbReference type="EMBL" id="KAK6511094.1"/>
    </source>
</evidence>
<comment type="caution">
    <text evidence="2">The sequence shown here is derived from an EMBL/GenBank/DDBJ whole genome shotgun (WGS) entry which is preliminary data.</text>
</comment>
<feature type="region of interest" description="Disordered" evidence="1">
    <location>
        <begin position="205"/>
        <end position="225"/>
    </location>
</feature>
<dbReference type="AlphaFoldDB" id="A0AAV9WLD1"/>
<dbReference type="Proteomes" id="UP001370758">
    <property type="component" value="Unassembled WGS sequence"/>
</dbReference>
<gene>
    <name evidence="2" type="ORF">TWF481_000016</name>
</gene>
<reference evidence="2 3" key="1">
    <citation type="submission" date="2023-08" db="EMBL/GenBank/DDBJ databases">
        <authorList>
            <person name="Palmer J.M."/>
        </authorList>
    </citation>
    <scope>NUCLEOTIDE SEQUENCE [LARGE SCALE GENOMIC DNA]</scope>
    <source>
        <strain evidence="2 3">TWF481</strain>
    </source>
</reference>
<dbReference type="EMBL" id="JAVHJL010000001">
    <property type="protein sequence ID" value="KAK6511094.1"/>
    <property type="molecule type" value="Genomic_DNA"/>
</dbReference>
<organism evidence="2 3">
    <name type="scientific">Arthrobotrys musiformis</name>
    <dbReference type="NCBI Taxonomy" id="47236"/>
    <lineage>
        <taxon>Eukaryota</taxon>
        <taxon>Fungi</taxon>
        <taxon>Dikarya</taxon>
        <taxon>Ascomycota</taxon>
        <taxon>Pezizomycotina</taxon>
        <taxon>Orbiliomycetes</taxon>
        <taxon>Orbiliales</taxon>
        <taxon>Orbiliaceae</taxon>
        <taxon>Arthrobotrys</taxon>
    </lineage>
</organism>
<name>A0AAV9WLD1_9PEZI</name>
<proteinExistence type="predicted"/>
<evidence type="ECO:0000256" key="1">
    <source>
        <dbReference type="SAM" id="MobiDB-lite"/>
    </source>
</evidence>